<dbReference type="GO" id="GO:0015820">
    <property type="term" value="P:L-leucine transport"/>
    <property type="evidence" value="ECO:0007669"/>
    <property type="project" value="TreeGrafter"/>
</dbReference>
<dbReference type="GO" id="GO:0005304">
    <property type="term" value="F:L-valine transmembrane transporter activity"/>
    <property type="evidence" value="ECO:0007669"/>
    <property type="project" value="TreeGrafter"/>
</dbReference>
<comment type="function">
    <text evidence="9">Component of the transport system for branched-chain amino acids.</text>
</comment>
<feature type="transmembrane region" description="Helical" evidence="9">
    <location>
        <begin position="120"/>
        <end position="141"/>
    </location>
</feature>
<feature type="transmembrane region" description="Helical" evidence="9">
    <location>
        <begin position="236"/>
        <end position="263"/>
    </location>
</feature>
<dbReference type="EMBL" id="CP008876">
    <property type="protein sequence ID" value="AIF66569.1"/>
    <property type="molecule type" value="Genomic_DNA"/>
</dbReference>
<dbReference type="HOGENOM" id="CLU_036807_0_1_9"/>
<dbReference type="Pfam" id="PF05525">
    <property type="entry name" value="Branch_AA_trans"/>
    <property type="match status" value="1"/>
</dbReference>
<evidence type="ECO:0000256" key="6">
    <source>
        <dbReference type="ARBA" id="ARBA00022970"/>
    </source>
</evidence>
<protein>
    <recommendedName>
        <fullName evidence="9">Branched-chain amino acid transport system carrier protein</fullName>
    </recommendedName>
</protein>
<evidence type="ECO:0000256" key="8">
    <source>
        <dbReference type="ARBA" id="ARBA00023136"/>
    </source>
</evidence>
<keyword evidence="4" id="KW-1003">Cell membrane</keyword>
<sequence length="449" mass="47632">MKKSIPFSYVIVTGFMLFALFFGAGNLIFPALLGQSSGTNVMTANLGFIVTGVGLPLLGILAFGFSGKNDLQDLASRVHPLFGFVFTIVLYLSIGPLFALPRTGTVSYEIGIQPFLSDNAGSLPLIIYSILFFGITCFFSLKPAKIVDIVGKYLTPALLITIAVLIITVLVNPLGSPQEPTEAYSSKAFFKGFQEGYLTMDTLAAFVFGIIVINSVKNIGVTDRKAILGFTWKAGLIAAALLALIYTSISYLGATSVAGIGLMENGGTVLAGVSEIYYGRLGNVLLGLIVLGACLTTSIGLVTACSSYFSRLLPKVSYSVIAIVLSLFSAVVANAGLANIIAFSVPVLTIIYPLAIVLIFLTFLHDAFSGSRAVYLISLLFTFAVSLMEGLNAAKLPIPGVQKFLTDNLPMYSLGLGWLIPAIIGAAIGYIIYLVTKPNQSEVRNADTR</sequence>
<feature type="transmembrane region" description="Helical" evidence="9">
    <location>
        <begin position="7"/>
        <end position="33"/>
    </location>
</feature>
<evidence type="ECO:0000256" key="5">
    <source>
        <dbReference type="ARBA" id="ARBA00022692"/>
    </source>
</evidence>
<organism evidence="10 11">
    <name type="scientific">Terribacillus saccharophilus</name>
    <dbReference type="NCBI Taxonomy" id="361277"/>
    <lineage>
        <taxon>Bacteria</taxon>
        <taxon>Bacillati</taxon>
        <taxon>Bacillota</taxon>
        <taxon>Bacilli</taxon>
        <taxon>Bacillales</taxon>
        <taxon>Bacillaceae</taxon>
        <taxon>Terribacillus</taxon>
    </lineage>
</organism>
<feature type="transmembrane region" description="Helical" evidence="9">
    <location>
        <begin position="373"/>
        <end position="391"/>
    </location>
</feature>
<evidence type="ECO:0000256" key="7">
    <source>
        <dbReference type="ARBA" id="ARBA00022989"/>
    </source>
</evidence>
<feature type="transmembrane region" description="Helical" evidence="9">
    <location>
        <begin position="316"/>
        <end position="334"/>
    </location>
</feature>
<keyword evidence="6 9" id="KW-0029">Amino-acid transport</keyword>
<feature type="transmembrane region" description="Helical" evidence="9">
    <location>
        <begin position="78"/>
        <end position="100"/>
    </location>
</feature>
<evidence type="ECO:0000256" key="1">
    <source>
        <dbReference type="ARBA" id="ARBA00004651"/>
    </source>
</evidence>
<evidence type="ECO:0000256" key="2">
    <source>
        <dbReference type="ARBA" id="ARBA00008540"/>
    </source>
</evidence>
<dbReference type="GO" id="GO:0015188">
    <property type="term" value="F:L-isoleucine transmembrane transporter activity"/>
    <property type="evidence" value="ECO:0007669"/>
    <property type="project" value="TreeGrafter"/>
</dbReference>
<evidence type="ECO:0000256" key="3">
    <source>
        <dbReference type="ARBA" id="ARBA00022448"/>
    </source>
</evidence>
<feature type="transmembrane region" description="Helical" evidence="9">
    <location>
        <begin position="340"/>
        <end position="361"/>
    </location>
</feature>
<dbReference type="GO" id="GO:0015818">
    <property type="term" value="P:isoleucine transport"/>
    <property type="evidence" value="ECO:0007669"/>
    <property type="project" value="TreeGrafter"/>
</dbReference>
<dbReference type="GeneID" id="34220983"/>
<comment type="similarity">
    <text evidence="2 9">Belongs to the branched chain amino acid transporter family.</text>
</comment>
<reference evidence="10 11" key="1">
    <citation type="submission" date="2014-07" db="EMBL/GenBank/DDBJ databases">
        <title>Complete genome sequence of a moderately halophilic bacterium Terribacillus aidingensis MP602, isolated from Cryptomeria fortunei in Tianmu mountain in China.</title>
        <authorList>
            <person name="Wang Y."/>
            <person name="Lu P."/>
            <person name="Zhang L."/>
        </authorList>
    </citation>
    <scope>NUCLEOTIDE SEQUENCE [LARGE SCALE GENOMIC DNA]</scope>
    <source>
        <strain evidence="10 11">MP602</strain>
    </source>
</reference>
<comment type="subcellular location">
    <subcellularLocation>
        <location evidence="1 9">Cell membrane</location>
        <topology evidence="1 9">Multi-pass membrane protein</topology>
    </subcellularLocation>
</comment>
<accession>A0A075LJK2</accession>
<dbReference type="GO" id="GO:0015190">
    <property type="term" value="F:L-leucine transmembrane transporter activity"/>
    <property type="evidence" value="ECO:0007669"/>
    <property type="project" value="TreeGrafter"/>
</dbReference>
<feature type="transmembrane region" description="Helical" evidence="9">
    <location>
        <begin position="196"/>
        <end position="216"/>
    </location>
</feature>
<feature type="transmembrane region" description="Helical" evidence="9">
    <location>
        <begin position="283"/>
        <end position="304"/>
    </location>
</feature>
<dbReference type="RefSeq" id="WP_038560737.1">
    <property type="nucleotide sequence ID" value="NZ_CP008876.1"/>
</dbReference>
<keyword evidence="8 9" id="KW-0472">Membrane</keyword>
<dbReference type="GO" id="GO:0005886">
    <property type="term" value="C:plasma membrane"/>
    <property type="evidence" value="ECO:0007669"/>
    <property type="project" value="UniProtKB-SubCell"/>
</dbReference>
<gene>
    <name evidence="10" type="ORF">GZ22_07915</name>
</gene>
<dbReference type="KEGG" id="tap:GZ22_07915"/>
<dbReference type="InterPro" id="IPR004685">
    <property type="entry name" value="Brnchd-chn_aa_trnsp_Livcs"/>
</dbReference>
<keyword evidence="5 9" id="KW-0812">Transmembrane</keyword>
<evidence type="ECO:0000256" key="9">
    <source>
        <dbReference type="RuleBase" id="RU362122"/>
    </source>
</evidence>
<dbReference type="OrthoDB" id="9783920at2"/>
<dbReference type="PANTHER" id="PTHR30588">
    <property type="entry name" value="BRANCHED-CHAIN AMINO ACID TRANSPORT SYSTEM 2 CARRIER PROTEIN"/>
    <property type="match status" value="1"/>
</dbReference>
<proteinExistence type="inferred from homology"/>
<name>A0A075LJK2_9BACI</name>
<dbReference type="NCBIfam" id="TIGR00796">
    <property type="entry name" value="livcs"/>
    <property type="match status" value="1"/>
</dbReference>
<feature type="transmembrane region" description="Helical" evidence="9">
    <location>
        <begin position="153"/>
        <end position="176"/>
    </location>
</feature>
<dbReference type="PANTHER" id="PTHR30588:SF0">
    <property type="entry name" value="BRANCHED-CHAIN AMINO ACID PERMEASE BRNQ"/>
    <property type="match status" value="1"/>
</dbReference>
<evidence type="ECO:0000256" key="4">
    <source>
        <dbReference type="ARBA" id="ARBA00022475"/>
    </source>
</evidence>
<feature type="transmembrane region" description="Helical" evidence="9">
    <location>
        <begin position="411"/>
        <end position="435"/>
    </location>
</feature>
<evidence type="ECO:0000313" key="10">
    <source>
        <dbReference type="EMBL" id="AIF66569.1"/>
    </source>
</evidence>
<dbReference type="AlphaFoldDB" id="A0A075LJK2"/>
<dbReference type="Proteomes" id="UP000027980">
    <property type="component" value="Chromosome"/>
</dbReference>
<keyword evidence="3 9" id="KW-0813">Transport</keyword>
<evidence type="ECO:0000313" key="11">
    <source>
        <dbReference type="Proteomes" id="UP000027980"/>
    </source>
</evidence>
<feature type="transmembrane region" description="Helical" evidence="9">
    <location>
        <begin position="45"/>
        <end position="66"/>
    </location>
</feature>
<keyword evidence="7 9" id="KW-1133">Transmembrane helix</keyword>